<accession>A7SD21</accession>
<keyword evidence="1" id="KW-0880">Kelch repeat</keyword>
<dbReference type="SMART" id="SM00875">
    <property type="entry name" value="BACK"/>
    <property type="match status" value="1"/>
</dbReference>
<dbReference type="SUPFAM" id="SSF117281">
    <property type="entry name" value="Kelch motif"/>
    <property type="match status" value="2"/>
</dbReference>
<dbReference type="Gene3D" id="1.25.40.420">
    <property type="match status" value="1"/>
</dbReference>
<dbReference type="Pfam" id="PF07707">
    <property type="entry name" value="BACK"/>
    <property type="match status" value="1"/>
</dbReference>
<dbReference type="GO" id="GO:0031463">
    <property type="term" value="C:Cul3-RING ubiquitin ligase complex"/>
    <property type="evidence" value="ECO:0000318"/>
    <property type="project" value="GO_Central"/>
</dbReference>
<dbReference type="OrthoDB" id="5955889at2759"/>
<evidence type="ECO:0000256" key="2">
    <source>
        <dbReference type="ARBA" id="ARBA00022737"/>
    </source>
</evidence>
<evidence type="ECO:0000313" key="4">
    <source>
        <dbReference type="EMBL" id="EDO38441.1"/>
    </source>
</evidence>
<dbReference type="InterPro" id="IPR000210">
    <property type="entry name" value="BTB/POZ_dom"/>
</dbReference>
<dbReference type="OMA" id="PEVERWS"/>
<dbReference type="GO" id="GO:1990756">
    <property type="term" value="F:ubiquitin-like ligase-substrate adaptor activity"/>
    <property type="evidence" value="ECO:0000318"/>
    <property type="project" value="GO_Central"/>
</dbReference>
<dbReference type="InterPro" id="IPR056737">
    <property type="entry name" value="Beta-prop_ATRN-MKLN-like"/>
</dbReference>
<dbReference type="STRING" id="45351.A7SD21"/>
<dbReference type="PIRSF" id="PIRSF037037">
    <property type="entry name" value="Kelch-like_protein_gigaxonin"/>
    <property type="match status" value="1"/>
</dbReference>
<evidence type="ECO:0000313" key="5">
    <source>
        <dbReference type="Proteomes" id="UP000001593"/>
    </source>
</evidence>
<dbReference type="SMART" id="SM00225">
    <property type="entry name" value="BTB"/>
    <property type="match status" value="1"/>
</dbReference>
<dbReference type="Pfam" id="PF24981">
    <property type="entry name" value="Beta-prop_ATRN-LZTR1"/>
    <property type="match status" value="1"/>
</dbReference>
<dbReference type="InterPro" id="IPR011333">
    <property type="entry name" value="SKP1/BTB/POZ_sf"/>
</dbReference>
<dbReference type="InterPro" id="IPR015915">
    <property type="entry name" value="Kelch-typ_b-propeller"/>
</dbReference>
<dbReference type="eggNOG" id="KOG4441">
    <property type="taxonomic scope" value="Eukaryota"/>
</dbReference>
<dbReference type="Gene3D" id="3.30.710.10">
    <property type="entry name" value="Potassium Channel Kv1.1, Chain A"/>
    <property type="match status" value="1"/>
</dbReference>
<dbReference type="PANTHER" id="PTHR45632">
    <property type="entry name" value="LD33804P"/>
    <property type="match status" value="1"/>
</dbReference>
<dbReference type="EMBL" id="DS469626">
    <property type="protein sequence ID" value="EDO38441.1"/>
    <property type="molecule type" value="Genomic_DNA"/>
</dbReference>
<dbReference type="InterPro" id="IPR011705">
    <property type="entry name" value="BACK"/>
</dbReference>
<feature type="domain" description="BTB" evidence="3">
    <location>
        <begin position="34"/>
        <end position="101"/>
    </location>
</feature>
<proteinExistence type="predicted"/>
<dbReference type="SUPFAM" id="SSF54695">
    <property type="entry name" value="POZ domain"/>
    <property type="match status" value="1"/>
</dbReference>
<dbReference type="FunFam" id="1.25.40.420:FF:000001">
    <property type="entry name" value="Kelch-like family member 12"/>
    <property type="match status" value="1"/>
</dbReference>
<keyword evidence="5" id="KW-1185">Reference proteome</keyword>
<dbReference type="HOGENOM" id="CLU_004253_14_2_1"/>
<name>A7SD21_NEMVE</name>
<dbReference type="Gene3D" id="2.120.10.80">
    <property type="entry name" value="Kelch-type beta propeller"/>
    <property type="match status" value="1"/>
</dbReference>
<dbReference type="PROSITE" id="PS50097">
    <property type="entry name" value="BTB"/>
    <property type="match status" value="1"/>
</dbReference>
<reference evidence="4 5" key="1">
    <citation type="journal article" date="2007" name="Science">
        <title>Sea anemone genome reveals ancestral eumetazoan gene repertoire and genomic organization.</title>
        <authorList>
            <person name="Putnam N.H."/>
            <person name="Srivastava M."/>
            <person name="Hellsten U."/>
            <person name="Dirks B."/>
            <person name="Chapman J."/>
            <person name="Salamov A."/>
            <person name="Terry A."/>
            <person name="Shapiro H."/>
            <person name="Lindquist E."/>
            <person name="Kapitonov V.V."/>
            <person name="Jurka J."/>
            <person name="Genikhovich G."/>
            <person name="Grigoriev I.V."/>
            <person name="Lucas S.M."/>
            <person name="Steele R.E."/>
            <person name="Finnerty J.R."/>
            <person name="Technau U."/>
            <person name="Martindale M.Q."/>
            <person name="Rokhsar D.S."/>
        </authorList>
    </citation>
    <scope>NUCLEOTIDE SEQUENCE [LARGE SCALE GENOMIC DNA]</scope>
    <source>
        <strain evidence="5">CH2 X CH6</strain>
    </source>
</reference>
<dbReference type="GO" id="GO:0043161">
    <property type="term" value="P:proteasome-mediated ubiquitin-dependent protein catabolic process"/>
    <property type="evidence" value="ECO:0000318"/>
    <property type="project" value="GO_Central"/>
</dbReference>
<dbReference type="KEGG" id="nve:5510024"/>
<dbReference type="InterPro" id="IPR006652">
    <property type="entry name" value="Kelch_1"/>
</dbReference>
<protein>
    <recommendedName>
        <fullName evidence="3">BTB domain-containing protein</fullName>
    </recommendedName>
</protein>
<keyword evidence="2" id="KW-0677">Repeat</keyword>
<organism evidence="4 5">
    <name type="scientific">Nematostella vectensis</name>
    <name type="common">Starlet sea anemone</name>
    <dbReference type="NCBI Taxonomy" id="45351"/>
    <lineage>
        <taxon>Eukaryota</taxon>
        <taxon>Metazoa</taxon>
        <taxon>Cnidaria</taxon>
        <taxon>Anthozoa</taxon>
        <taxon>Hexacorallia</taxon>
        <taxon>Actiniaria</taxon>
        <taxon>Edwardsiidae</taxon>
        <taxon>Nematostella</taxon>
    </lineage>
</organism>
<dbReference type="PANTHER" id="PTHR45632:SF30">
    <property type="entry name" value="BTB DOMAIN-CONTAINING PROTEIN"/>
    <property type="match status" value="1"/>
</dbReference>
<dbReference type="InterPro" id="IPR017096">
    <property type="entry name" value="BTB-kelch_protein"/>
</dbReference>
<dbReference type="SMART" id="SM00612">
    <property type="entry name" value="Kelch"/>
    <property type="match status" value="5"/>
</dbReference>
<dbReference type="Pfam" id="PF00651">
    <property type="entry name" value="BTB"/>
    <property type="match status" value="1"/>
</dbReference>
<dbReference type="Proteomes" id="UP000001593">
    <property type="component" value="Unassembled WGS sequence"/>
</dbReference>
<dbReference type="AlphaFoldDB" id="A7SD21"/>
<evidence type="ECO:0000259" key="3">
    <source>
        <dbReference type="PROSITE" id="PS50097"/>
    </source>
</evidence>
<gene>
    <name evidence="4" type="ORF">NEMVEDRAFT_v1g210373</name>
</gene>
<dbReference type="PhylomeDB" id="A7SD21"/>
<evidence type="ECO:0000256" key="1">
    <source>
        <dbReference type="ARBA" id="ARBA00022441"/>
    </source>
</evidence>
<dbReference type="InParanoid" id="A7SD21"/>
<dbReference type="GO" id="GO:0005737">
    <property type="term" value="C:cytoplasm"/>
    <property type="evidence" value="ECO:0000318"/>
    <property type="project" value="GO_Central"/>
</dbReference>
<dbReference type="Pfam" id="PF01344">
    <property type="entry name" value="Kelch_1"/>
    <property type="match status" value="1"/>
</dbReference>
<sequence>MKPKEEQKATMNSDIYCGEMLQRMNGYRVAHSLCDVDLMVEGLTFSAHRLVLAAGSPFFHGLFTTEMKEKQENKIVLKQVKASVMENVLEYLYTGKTSLNPENAEDLVVSASYFLIEGLKEKASNFIRSSLNVDNCIQVREFAEKHDCKSLSLAARVFIGQHFGEIINGEEFLGLEFEKIEEFIASENTVVPKEERIYEAVTKWVRKAPAIRKKYFKKLFHHVRLSLLSRKFLNVTILQDELVTSNVACMQFVLQSMSNVQSLPPIQKPRKCLDSCVDAVVISGGFDDDNLPTASTICFIPEMNNTWYELTPLSIAKYGSAAAYCDGFLYSVGGWEVQASQGPIEEDVPTTSVERYDPTTNTWLSVAPLKHAEKFVSVISLDGHLYCLGRSKSMYRYTPAKNTWEYITGAPEELHGACVVADASNIYVIGGLDQNNMVTSSCWKYDPEVERWSLLSSMSTKRYLAAGTVKGREIFIVGGLNEYGSTQALNSVEVYYIDTDEWSCGFSYLQFPRYSAGVTCIWDKVLVFGGEHEGETQNSIEWYNKIERRWELCPKMPCRSNFCCNWLRIPKNLLEVVEELEF</sequence>